<proteinExistence type="predicted"/>
<reference evidence="1" key="1">
    <citation type="submission" date="2013-04" db="EMBL/GenBank/DDBJ databases">
        <authorList>
            <person name="Harkins D.M."/>
            <person name="Durkin A.S."/>
            <person name="Selengut J.D."/>
            <person name="Sanka R."/>
            <person name="DePew J."/>
            <person name="Purushe J."/>
            <person name="Ahmed A."/>
            <person name="van der Linden H."/>
            <person name="Goris M.G.A."/>
            <person name="Hartskeerl R.A."/>
            <person name="Vinetz J.M."/>
            <person name="Sutton G.G."/>
            <person name="Nelson W.C."/>
            <person name="Fouts D.E."/>
        </authorList>
    </citation>
    <scope>NUCLEOTIDE SEQUENCE [LARGE SCALE GENOMIC DNA]</scope>
    <source>
        <strain evidence="1">BUT 6</strain>
    </source>
</reference>
<gene>
    <name evidence="1" type="ORF">LEP1GSC058_3025</name>
</gene>
<dbReference type="EMBL" id="AKWZ02000010">
    <property type="protein sequence ID" value="EPG72936.1"/>
    <property type="molecule type" value="Genomic_DNA"/>
</dbReference>
<dbReference type="OrthoDB" id="10019176at2"/>
<dbReference type="Proteomes" id="UP000014540">
    <property type="component" value="Unassembled WGS sequence"/>
</dbReference>
<name>S3URB5_9LEPT</name>
<comment type="caution">
    <text evidence="1">The sequence shown here is derived from an EMBL/GenBank/DDBJ whole genome shotgun (WGS) entry which is preliminary data.</text>
</comment>
<evidence type="ECO:0000313" key="1">
    <source>
        <dbReference type="EMBL" id="EPG72936.1"/>
    </source>
</evidence>
<protein>
    <submittedName>
        <fullName evidence="1">Uncharacterized protein</fullName>
    </submittedName>
</protein>
<dbReference type="STRING" id="1193011.LEP1GSC058_3025"/>
<sequence length="100" mass="11174">MGAPTYGVQKNALQKKELYDINRSLTRFGTSADPAPAQKGWGPQKNYRRAKIRSTVLSERIAEQTFELEAVGQEAVPVTLQPLFSHFLRVSKDSAPENLQ</sequence>
<evidence type="ECO:0000313" key="2">
    <source>
        <dbReference type="Proteomes" id="UP000014540"/>
    </source>
</evidence>
<dbReference type="AlphaFoldDB" id="S3URB5"/>
<accession>S3URB5</accession>
<keyword evidence="2" id="KW-1185">Reference proteome</keyword>
<organism evidence="1 2">
    <name type="scientific">Leptospira fainei serovar Hurstbridge str. BUT 6</name>
    <dbReference type="NCBI Taxonomy" id="1193011"/>
    <lineage>
        <taxon>Bacteria</taxon>
        <taxon>Pseudomonadati</taxon>
        <taxon>Spirochaetota</taxon>
        <taxon>Spirochaetia</taxon>
        <taxon>Leptospirales</taxon>
        <taxon>Leptospiraceae</taxon>
        <taxon>Leptospira</taxon>
    </lineage>
</organism>